<organism evidence="2 3">
    <name type="scientific">Caldibacillus debilis GB1</name>
    <dbReference type="NCBI Taxonomy" id="1339248"/>
    <lineage>
        <taxon>Bacteria</taxon>
        <taxon>Bacillati</taxon>
        <taxon>Bacillota</taxon>
        <taxon>Bacilli</taxon>
        <taxon>Bacillales</taxon>
        <taxon>Bacillaceae</taxon>
        <taxon>Caldibacillus</taxon>
    </lineage>
</organism>
<protein>
    <submittedName>
        <fullName evidence="2">Uncharacterized protein</fullName>
    </submittedName>
</protein>
<evidence type="ECO:0000313" key="2">
    <source>
        <dbReference type="EMBL" id="RKO61320.1"/>
    </source>
</evidence>
<name>A0A420VCP5_9BACI</name>
<keyword evidence="1" id="KW-0812">Transmembrane</keyword>
<proteinExistence type="predicted"/>
<accession>A0A420VCP5</accession>
<dbReference type="Proteomes" id="UP000286235">
    <property type="component" value="Unassembled WGS sequence"/>
</dbReference>
<reference evidence="2 3" key="1">
    <citation type="submission" date="2013-12" db="EMBL/GenBank/DDBJ databases">
        <title>Genome and proteome characterization of Caldibacillus debilis GB1 derived from a cellulolytic aero-tolerant co-culture.</title>
        <authorList>
            <person name="Wushke S.T."/>
            <person name="Zhang X."/>
            <person name="Fristensky B."/>
            <person name="Wilkins J.A."/>
            <person name="Levin D.B."/>
            <person name="Sparling R."/>
        </authorList>
    </citation>
    <scope>NUCLEOTIDE SEQUENCE [LARGE SCALE GENOMIC DNA]</scope>
    <source>
        <strain evidence="2 3">GB1</strain>
    </source>
</reference>
<sequence>MKKKEFVQPLLLILLIAVLIYIGYQLQELNRLLIYYFDIITSRM</sequence>
<keyword evidence="3" id="KW-1185">Reference proteome</keyword>
<evidence type="ECO:0000313" key="3">
    <source>
        <dbReference type="Proteomes" id="UP000286235"/>
    </source>
</evidence>
<comment type="caution">
    <text evidence="2">The sequence shown here is derived from an EMBL/GenBank/DDBJ whole genome shotgun (WGS) entry which is preliminary data.</text>
</comment>
<feature type="transmembrane region" description="Helical" evidence="1">
    <location>
        <begin position="6"/>
        <end position="24"/>
    </location>
</feature>
<dbReference type="EMBL" id="AZRV01000045">
    <property type="protein sequence ID" value="RKO61320.1"/>
    <property type="molecule type" value="Genomic_DNA"/>
</dbReference>
<keyword evidence="1" id="KW-0472">Membrane</keyword>
<keyword evidence="1" id="KW-1133">Transmembrane helix</keyword>
<gene>
    <name evidence="2" type="ORF">Cdeb_01636</name>
</gene>
<evidence type="ECO:0000256" key="1">
    <source>
        <dbReference type="SAM" id="Phobius"/>
    </source>
</evidence>
<dbReference type="AlphaFoldDB" id="A0A420VCP5"/>